<dbReference type="PANTHER" id="PTHR24171">
    <property type="entry name" value="ANKYRIN REPEAT DOMAIN-CONTAINING PROTEIN 39-RELATED"/>
    <property type="match status" value="1"/>
</dbReference>
<evidence type="ECO:0000256" key="2">
    <source>
        <dbReference type="ARBA" id="ARBA00023043"/>
    </source>
</evidence>
<dbReference type="InterPro" id="IPR036770">
    <property type="entry name" value="Ankyrin_rpt-contain_sf"/>
</dbReference>
<accession>A0AAD2D4S8</accession>
<dbReference type="Proteomes" id="UP001295684">
    <property type="component" value="Unassembled WGS sequence"/>
</dbReference>
<organism evidence="4 5">
    <name type="scientific">Euplotes crassus</name>
    <dbReference type="NCBI Taxonomy" id="5936"/>
    <lineage>
        <taxon>Eukaryota</taxon>
        <taxon>Sar</taxon>
        <taxon>Alveolata</taxon>
        <taxon>Ciliophora</taxon>
        <taxon>Intramacronucleata</taxon>
        <taxon>Spirotrichea</taxon>
        <taxon>Hypotrichia</taxon>
        <taxon>Euplotida</taxon>
        <taxon>Euplotidae</taxon>
        <taxon>Moneuplotes</taxon>
    </lineage>
</organism>
<comment type="caution">
    <text evidence="4">The sequence shown here is derived from an EMBL/GenBank/DDBJ whole genome shotgun (WGS) entry which is preliminary data.</text>
</comment>
<proteinExistence type="predicted"/>
<keyword evidence="2 3" id="KW-0040">ANK repeat</keyword>
<protein>
    <submittedName>
        <fullName evidence="4">Uncharacterized protein</fullName>
    </submittedName>
</protein>
<evidence type="ECO:0000313" key="4">
    <source>
        <dbReference type="EMBL" id="CAI2379896.1"/>
    </source>
</evidence>
<keyword evidence="5" id="KW-1185">Reference proteome</keyword>
<evidence type="ECO:0000256" key="3">
    <source>
        <dbReference type="PROSITE-ProRule" id="PRU00023"/>
    </source>
</evidence>
<feature type="repeat" description="ANK" evidence="3">
    <location>
        <begin position="133"/>
        <end position="165"/>
    </location>
</feature>
<evidence type="ECO:0000313" key="5">
    <source>
        <dbReference type="Proteomes" id="UP001295684"/>
    </source>
</evidence>
<gene>
    <name evidence="4" type="ORF">ECRASSUSDP1_LOCUS21316</name>
</gene>
<dbReference type="EMBL" id="CAMPGE010021775">
    <property type="protein sequence ID" value="CAI2379896.1"/>
    <property type="molecule type" value="Genomic_DNA"/>
</dbReference>
<dbReference type="SMART" id="SM00248">
    <property type="entry name" value="ANK"/>
    <property type="match status" value="3"/>
</dbReference>
<dbReference type="Pfam" id="PF12796">
    <property type="entry name" value="Ank_2"/>
    <property type="match status" value="1"/>
</dbReference>
<evidence type="ECO:0000256" key="1">
    <source>
        <dbReference type="ARBA" id="ARBA00022737"/>
    </source>
</evidence>
<name>A0AAD2D4S8_EUPCR</name>
<keyword evidence="1" id="KW-0677">Repeat</keyword>
<dbReference type="PROSITE" id="PS50297">
    <property type="entry name" value="ANK_REP_REGION"/>
    <property type="match status" value="1"/>
</dbReference>
<dbReference type="PROSITE" id="PS50088">
    <property type="entry name" value="ANK_REPEAT"/>
    <property type="match status" value="1"/>
</dbReference>
<reference evidence="4" key="1">
    <citation type="submission" date="2023-07" db="EMBL/GenBank/DDBJ databases">
        <authorList>
            <consortium name="AG Swart"/>
            <person name="Singh M."/>
            <person name="Singh A."/>
            <person name="Seah K."/>
            <person name="Emmerich C."/>
        </authorList>
    </citation>
    <scope>NUCLEOTIDE SEQUENCE</scope>
    <source>
        <strain evidence="4">DP1</strain>
    </source>
</reference>
<dbReference type="PANTHER" id="PTHR24171:SF9">
    <property type="entry name" value="ANKYRIN REPEAT DOMAIN-CONTAINING PROTEIN 39"/>
    <property type="match status" value="1"/>
</dbReference>
<dbReference type="SUPFAM" id="SSF48403">
    <property type="entry name" value="Ankyrin repeat"/>
    <property type="match status" value="1"/>
</dbReference>
<dbReference type="Gene3D" id="1.25.40.20">
    <property type="entry name" value="Ankyrin repeat-containing domain"/>
    <property type="match status" value="1"/>
</dbReference>
<dbReference type="AlphaFoldDB" id="A0AAD2D4S8"/>
<sequence>MGVLPAYERRPASSKDLLYRSNQGMFKRLNYKTISYLNALYYFFEDLTGCDMKYYYGTNINSELLVTGEMEIMRDHKNDELELYVLNGTWAIDEMVSIYSGHTLLHEAVTCYNPEGFKFLVSQKANCMARDRNGYTPLLKAASCGFLDMVQGLVEAGVDPRHTDTFGNTPLDKAKLYEHQDVIEYLEEVIQKVEKQEEILRNGEEIDEKDLIKFLNWEEESLDHRGRFRTYFDYRSC</sequence>
<dbReference type="InterPro" id="IPR002110">
    <property type="entry name" value="Ankyrin_rpt"/>
</dbReference>